<dbReference type="EMBL" id="CP119312">
    <property type="protein sequence ID" value="WEK05364.1"/>
    <property type="molecule type" value="Genomic_DNA"/>
</dbReference>
<organism evidence="1 2">
    <name type="scientific">Candidatus Devosia phytovorans</name>
    <dbReference type="NCBI Taxonomy" id="3121372"/>
    <lineage>
        <taxon>Bacteria</taxon>
        <taxon>Pseudomonadati</taxon>
        <taxon>Pseudomonadota</taxon>
        <taxon>Alphaproteobacteria</taxon>
        <taxon>Hyphomicrobiales</taxon>
        <taxon>Devosiaceae</taxon>
        <taxon>Devosia</taxon>
    </lineage>
</organism>
<evidence type="ECO:0000313" key="1">
    <source>
        <dbReference type="EMBL" id="WEK05364.1"/>
    </source>
</evidence>
<gene>
    <name evidence="1" type="ORF">P0Y65_03655</name>
</gene>
<dbReference type="AlphaFoldDB" id="A0AAJ6B1H8"/>
<reference evidence="1" key="1">
    <citation type="submission" date="2023-03" db="EMBL/GenBank/DDBJ databases">
        <title>Andean soil-derived lignocellulolytic bacterial consortium as a source of novel taxa and putative plastic-active enzymes.</title>
        <authorList>
            <person name="Diaz-Garcia L."/>
            <person name="Chuvochina M."/>
            <person name="Feuerriegel G."/>
            <person name="Bunk B."/>
            <person name="Sproer C."/>
            <person name="Streit W.R."/>
            <person name="Rodriguez L.M."/>
            <person name="Overmann J."/>
            <person name="Jimenez D.J."/>
        </authorList>
    </citation>
    <scope>NUCLEOTIDE SEQUENCE</scope>
    <source>
        <strain evidence="1">MAG 4196</strain>
    </source>
</reference>
<name>A0AAJ6B1H8_9HYPH</name>
<sequence length="352" mass="39397">MIVRWRYTNDFDELAKTPHFLTGVSELLRAGRLGRHLVIIDRLIIARLLDFDISPHDRSFLERLAQQFTQTGRAHQFSTAYIEVANNQAAEPAVSGSAVTVPFKMLVTSDILEPAKLITENIDNDGWLYSIVIQYFAERVGRGHVSVELLHGGGADTPKVLTNALSEKRIVVTLVDSDRDCPTGPKSETLKKVEKICDDSEWVLAKSGTPPCREIENLIPIDILTALQCGVGHASNAILINIDNAEHNNGTTSADRHWNYFDLKKGQSSNQILKTNDECRQWITGKIALALDTDNDWEVPGYGDNIVSQLRSNGVRIAEFRRAMSTSHWNEKFGAFFSFIAWFFVGAQRLIT</sequence>
<evidence type="ECO:0000313" key="2">
    <source>
        <dbReference type="Proteomes" id="UP001217476"/>
    </source>
</evidence>
<accession>A0AAJ6B1H8</accession>
<proteinExistence type="predicted"/>
<dbReference type="Proteomes" id="UP001217476">
    <property type="component" value="Chromosome"/>
</dbReference>
<protein>
    <submittedName>
        <fullName evidence="1">Uncharacterized protein</fullName>
    </submittedName>
</protein>